<reference evidence="2" key="1">
    <citation type="journal article" date="2017" name="Nat. Microbiol.">
        <title>Global analysis of biosynthetic gene clusters reveals vast potential of secondary metabolite production in Penicillium species.</title>
        <authorList>
            <person name="Nielsen J.C."/>
            <person name="Grijseels S."/>
            <person name="Prigent S."/>
            <person name="Ji B."/>
            <person name="Dainat J."/>
            <person name="Nielsen K.F."/>
            <person name="Frisvad J.C."/>
            <person name="Workman M."/>
            <person name="Nielsen J."/>
        </authorList>
    </citation>
    <scope>NUCLEOTIDE SEQUENCE [LARGE SCALE GENOMIC DNA]</scope>
    <source>
        <strain evidence="2">IBT 29486</strain>
    </source>
</reference>
<proteinExistence type="predicted"/>
<accession>A0A1V6RY47</accession>
<protein>
    <submittedName>
        <fullName evidence="1">Uncharacterized protein</fullName>
    </submittedName>
</protein>
<gene>
    <name evidence="1" type="ORF">PENVUL_c018G05227</name>
</gene>
<evidence type="ECO:0000313" key="1">
    <source>
        <dbReference type="EMBL" id="OQE06353.1"/>
    </source>
</evidence>
<evidence type="ECO:0000313" key="2">
    <source>
        <dbReference type="Proteomes" id="UP000191518"/>
    </source>
</evidence>
<comment type="caution">
    <text evidence="1">The sequence shown here is derived from an EMBL/GenBank/DDBJ whole genome shotgun (WGS) entry which is preliminary data.</text>
</comment>
<dbReference type="Proteomes" id="UP000191518">
    <property type="component" value="Unassembled WGS sequence"/>
</dbReference>
<organism evidence="1 2">
    <name type="scientific">Penicillium vulpinum</name>
    <dbReference type="NCBI Taxonomy" id="29845"/>
    <lineage>
        <taxon>Eukaryota</taxon>
        <taxon>Fungi</taxon>
        <taxon>Dikarya</taxon>
        <taxon>Ascomycota</taxon>
        <taxon>Pezizomycotina</taxon>
        <taxon>Eurotiomycetes</taxon>
        <taxon>Eurotiomycetidae</taxon>
        <taxon>Eurotiales</taxon>
        <taxon>Aspergillaceae</taxon>
        <taxon>Penicillium</taxon>
    </lineage>
</organism>
<dbReference type="EMBL" id="MDYP01000018">
    <property type="protein sequence ID" value="OQE06353.1"/>
    <property type="molecule type" value="Genomic_DNA"/>
</dbReference>
<dbReference type="AlphaFoldDB" id="A0A1V6RY47"/>
<sequence>MVPGGVQQLEAWLECPWRAIAIDEVQVNTNKDESVLC</sequence>
<keyword evidence="2" id="KW-1185">Reference proteome</keyword>
<name>A0A1V6RY47_9EURO</name>